<dbReference type="AlphaFoldDB" id="A0AAP0IPT3"/>
<evidence type="ECO:0000313" key="3">
    <source>
        <dbReference type="EMBL" id="KAK9118472.1"/>
    </source>
</evidence>
<dbReference type="EMBL" id="JBBNAG010000007">
    <property type="protein sequence ID" value="KAK9118472.1"/>
    <property type="molecule type" value="Genomic_DNA"/>
</dbReference>
<gene>
    <name evidence="3" type="ORF">Scep_016565</name>
</gene>
<name>A0AAP0IPT3_9MAGN</name>
<protein>
    <recommendedName>
        <fullName evidence="2">BAH domain-containing protein</fullName>
    </recommendedName>
</protein>
<dbReference type="InterPro" id="IPR043151">
    <property type="entry name" value="BAH_sf"/>
</dbReference>
<feature type="domain" description="BAH" evidence="2">
    <location>
        <begin position="144"/>
        <end position="261"/>
    </location>
</feature>
<comment type="caution">
    <text evidence="3">The sequence shown here is derived from an EMBL/GenBank/DDBJ whole genome shotgun (WGS) entry which is preliminary data.</text>
</comment>
<dbReference type="InterPro" id="IPR014002">
    <property type="entry name" value="Agenet_dom_plant"/>
</dbReference>
<reference evidence="3 4" key="1">
    <citation type="submission" date="2024-01" db="EMBL/GenBank/DDBJ databases">
        <title>Genome assemblies of Stephania.</title>
        <authorList>
            <person name="Yang L."/>
        </authorList>
    </citation>
    <scope>NUCLEOTIDE SEQUENCE [LARGE SCALE GENOMIC DNA]</scope>
    <source>
        <strain evidence="3">JXDWG</strain>
        <tissue evidence="3">Leaf</tissue>
    </source>
</reference>
<keyword evidence="4" id="KW-1185">Reference proteome</keyword>
<dbReference type="Gene3D" id="2.30.30.490">
    <property type="match status" value="1"/>
</dbReference>
<sequence length="701" mass="79863">MASPQYVEWQELMVSKEKGRREVQYFLKRRDSNSWDLAVLGKERTQRHMSYRYALPDPNPSWPKLKSRRDVFDWISSIVSDLPSHSSLPSLDSNSLDADSSLGKEIAAHKNLFMPNLKKFMWLGSSRTCNKQRSHYRAFRRNGIEIYLHDFVYILSEDNKRLVAHLEDLYEDSRGNKMVVVRWFHKIDEVGLVLPPNFNDREIFFSLCLQDISVECIDGVAAILNPQHFKKYVNDARHSSWDPFLCHRLFHEDNLSAFDITHVQGYWKQEILRWMFTEPPDNQLNPNITGNSCADGDDYEAINNRALKRLRKAKARDPVQQMNDKKDVKEAGHEETKLFCNGSVSNREAESSDLKNVKFSIGLSEKKKIKKMTIEKLSVNCHVEVLSQDSGIRGCWFRALVLKRHKDKMKVRYQDIKDVEDEANCLEEWILSSKITVPDELGIWNHLRATVRPEPSCCKGSVSLDLVDSGSIVDAWWNDGWWEGIVVRKESKDNIHVYFPGEKKFSIFGCGELRLSQDWVLNRWNLVKGRPDLVSSILSGLQTSQAAVGNSVEHLIKENGQCGSLNAAASTGDKKKPGGETSTFSESQKYQSQSQAGTSVAKVNGGGALDLAKGGFLSQINWNSCRKRRSNWDSYLRRNKSSPNSDNRSGSTDIGQEDVTTSVHDRRARYLINADLAKCNYIGDSLLSPSMPLVANLVMSR</sequence>
<feature type="compositionally biased region" description="Polar residues" evidence="1">
    <location>
        <begin position="641"/>
        <end position="662"/>
    </location>
</feature>
<dbReference type="PROSITE" id="PS51038">
    <property type="entry name" value="BAH"/>
    <property type="match status" value="1"/>
</dbReference>
<dbReference type="InterPro" id="IPR008395">
    <property type="entry name" value="Agenet-like_dom"/>
</dbReference>
<feature type="compositionally biased region" description="Polar residues" evidence="1">
    <location>
        <begin position="580"/>
        <end position="597"/>
    </location>
</feature>
<feature type="region of interest" description="Disordered" evidence="1">
    <location>
        <begin position="567"/>
        <end position="597"/>
    </location>
</feature>
<dbReference type="PANTHER" id="PTHR31917">
    <property type="entry name" value="AGENET DOMAIN-CONTAINING PROTEIN-RELATED"/>
    <property type="match status" value="1"/>
</dbReference>
<feature type="region of interest" description="Disordered" evidence="1">
    <location>
        <begin position="636"/>
        <end position="662"/>
    </location>
</feature>
<dbReference type="CDD" id="cd20405">
    <property type="entry name" value="Tudor_Agenet_AtDUF_rpt1_3"/>
    <property type="match status" value="1"/>
</dbReference>
<dbReference type="Proteomes" id="UP001419268">
    <property type="component" value="Unassembled WGS sequence"/>
</dbReference>
<dbReference type="InterPro" id="IPR001025">
    <property type="entry name" value="BAH_dom"/>
</dbReference>
<organism evidence="3 4">
    <name type="scientific">Stephania cephalantha</name>
    <dbReference type="NCBI Taxonomy" id="152367"/>
    <lineage>
        <taxon>Eukaryota</taxon>
        <taxon>Viridiplantae</taxon>
        <taxon>Streptophyta</taxon>
        <taxon>Embryophyta</taxon>
        <taxon>Tracheophyta</taxon>
        <taxon>Spermatophyta</taxon>
        <taxon>Magnoliopsida</taxon>
        <taxon>Ranunculales</taxon>
        <taxon>Menispermaceae</taxon>
        <taxon>Menispermoideae</taxon>
        <taxon>Cissampelideae</taxon>
        <taxon>Stephania</taxon>
    </lineage>
</organism>
<dbReference type="SMART" id="SM00743">
    <property type="entry name" value="Agenet"/>
    <property type="match status" value="2"/>
</dbReference>
<dbReference type="Pfam" id="PF01426">
    <property type="entry name" value="BAH"/>
    <property type="match status" value="1"/>
</dbReference>
<dbReference type="SMART" id="SM00439">
    <property type="entry name" value="BAH"/>
    <property type="match status" value="1"/>
</dbReference>
<accession>A0AAP0IPT3</accession>
<dbReference type="GO" id="GO:0003682">
    <property type="term" value="F:chromatin binding"/>
    <property type="evidence" value="ECO:0007669"/>
    <property type="project" value="InterPro"/>
</dbReference>
<evidence type="ECO:0000313" key="4">
    <source>
        <dbReference type="Proteomes" id="UP001419268"/>
    </source>
</evidence>
<proteinExistence type="predicted"/>
<dbReference type="PANTHER" id="PTHR31917:SF58">
    <property type="entry name" value="AGENET AND BROMO-ADJACENT HOMOLOGY (BAH) DOMAIN-CONTAINING PROTEIN"/>
    <property type="match status" value="1"/>
</dbReference>
<evidence type="ECO:0000259" key="2">
    <source>
        <dbReference type="PROSITE" id="PS51038"/>
    </source>
</evidence>
<dbReference type="Pfam" id="PF05641">
    <property type="entry name" value="Agenet"/>
    <property type="match status" value="1"/>
</dbReference>
<evidence type="ECO:0000256" key="1">
    <source>
        <dbReference type="SAM" id="MobiDB-lite"/>
    </source>
</evidence>